<name>A0A6J1D3R9_MOMCH</name>
<proteinExistence type="predicted"/>
<evidence type="ECO:0000313" key="3">
    <source>
        <dbReference type="RefSeq" id="XP_022148740.1"/>
    </source>
</evidence>
<dbReference type="PANTHER" id="PTHR35109:SF1">
    <property type="entry name" value="GLUTAMATE RACEMASE"/>
    <property type="match status" value="1"/>
</dbReference>
<protein>
    <submittedName>
        <fullName evidence="3">Uncharacterized protein LOC111017332</fullName>
    </submittedName>
</protein>
<feature type="region of interest" description="Disordered" evidence="1">
    <location>
        <begin position="136"/>
        <end position="162"/>
    </location>
</feature>
<dbReference type="RefSeq" id="XP_022148740.1">
    <property type="nucleotide sequence ID" value="XM_022293048.1"/>
</dbReference>
<sequence length="162" mass="18871">MGKRLLFEVMMKLTEEDYDEQKAVWLWIFPESSEKKVVLCLMIIMARAVKANAILLRRMKQLRRQFSSFAMESKAKEEALQEEDIETEPWPYNSSTWVPHPRTGIYFPQGHEWVMKDVPENAASFSRVCWFRDSDGVDDPNPDQNPSVGPRFAAAFGTQDRH</sequence>
<dbReference type="PANTHER" id="PTHR35109">
    <property type="entry name" value="GLUTAMATE RACEMASE"/>
    <property type="match status" value="1"/>
</dbReference>
<gene>
    <name evidence="3" type="primary">LOC111017332</name>
</gene>
<dbReference type="AlphaFoldDB" id="A0A6J1D3R9"/>
<accession>A0A6J1D3R9</accession>
<dbReference type="KEGG" id="mcha:111017332"/>
<keyword evidence="2" id="KW-1185">Reference proteome</keyword>
<dbReference type="OrthoDB" id="1930788at2759"/>
<evidence type="ECO:0000256" key="1">
    <source>
        <dbReference type="SAM" id="MobiDB-lite"/>
    </source>
</evidence>
<dbReference type="Proteomes" id="UP000504603">
    <property type="component" value="Unplaced"/>
</dbReference>
<organism evidence="2 3">
    <name type="scientific">Momordica charantia</name>
    <name type="common">Bitter gourd</name>
    <name type="synonym">Balsam pear</name>
    <dbReference type="NCBI Taxonomy" id="3673"/>
    <lineage>
        <taxon>Eukaryota</taxon>
        <taxon>Viridiplantae</taxon>
        <taxon>Streptophyta</taxon>
        <taxon>Embryophyta</taxon>
        <taxon>Tracheophyta</taxon>
        <taxon>Spermatophyta</taxon>
        <taxon>Magnoliopsida</taxon>
        <taxon>eudicotyledons</taxon>
        <taxon>Gunneridae</taxon>
        <taxon>Pentapetalae</taxon>
        <taxon>rosids</taxon>
        <taxon>fabids</taxon>
        <taxon>Cucurbitales</taxon>
        <taxon>Cucurbitaceae</taxon>
        <taxon>Momordiceae</taxon>
        <taxon>Momordica</taxon>
    </lineage>
</organism>
<evidence type="ECO:0000313" key="2">
    <source>
        <dbReference type="Proteomes" id="UP000504603"/>
    </source>
</evidence>
<dbReference type="GeneID" id="111017332"/>
<reference evidence="3" key="1">
    <citation type="submission" date="2025-08" db="UniProtKB">
        <authorList>
            <consortium name="RefSeq"/>
        </authorList>
    </citation>
    <scope>IDENTIFICATION</scope>
    <source>
        <strain evidence="3">OHB3-1</strain>
    </source>
</reference>